<organism evidence="1 2">
    <name type="scientific">Denticeps clupeoides</name>
    <name type="common">denticle herring</name>
    <dbReference type="NCBI Taxonomy" id="299321"/>
    <lineage>
        <taxon>Eukaryota</taxon>
        <taxon>Metazoa</taxon>
        <taxon>Chordata</taxon>
        <taxon>Craniata</taxon>
        <taxon>Vertebrata</taxon>
        <taxon>Euteleostomi</taxon>
        <taxon>Actinopterygii</taxon>
        <taxon>Neopterygii</taxon>
        <taxon>Teleostei</taxon>
        <taxon>Clupei</taxon>
        <taxon>Clupeiformes</taxon>
        <taxon>Denticipitoidei</taxon>
        <taxon>Denticipitidae</taxon>
        <taxon>Denticeps</taxon>
    </lineage>
</organism>
<name>A0A8C4AHS5_9TELE</name>
<dbReference type="Ensembl" id="ENSDCDT00010038312.1">
    <property type="protein sequence ID" value="ENSDCDP00010030921.1"/>
    <property type="gene ID" value="ENSDCDG00010019760.1"/>
</dbReference>
<accession>A0A8C4AHS5</accession>
<evidence type="ECO:0000313" key="1">
    <source>
        <dbReference type="Ensembl" id="ENSDCDP00010030921.1"/>
    </source>
</evidence>
<reference evidence="1 2" key="1">
    <citation type="submission" date="2020-06" db="EMBL/GenBank/DDBJ databases">
        <authorList>
            <consortium name="Wellcome Sanger Institute Data Sharing"/>
        </authorList>
    </citation>
    <scope>NUCLEOTIDE SEQUENCE [LARGE SCALE GENOMIC DNA]</scope>
</reference>
<protein>
    <submittedName>
        <fullName evidence="1">Uncharacterized protein</fullName>
    </submittedName>
</protein>
<dbReference type="Ensembl" id="ENSDCDT00010038064.1">
    <property type="protein sequence ID" value="ENSDCDP00010030680.1"/>
    <property type="gene ID" value="ENSDCDG00010019637.1"/>
</dbReference>
<keyword evidence="2" id="KW-1185">Reference proteome</keyword>
<reference evidence="1" key="2">
    <citation type="submission" date="2025-05" db="UniProtKB">
        <authorList>
            <consortium name="Ensembl"/>
        </authorList>
    </citation>
    <scope>IDENTIFICATION</scope>
</reference>
<dbReference type="Proteomes" id="UP000694580">
    <property type="component" value="Chromosome 13"/>
</dbReference>
<sequence length="150" mass="16417">RGPPLEVLEGHAGGGSDSGAVGRLGGLPGAMIPVHLLICFCRYFRWLTFRLDFTGLSRASLMLLDAESMKLRRSLVVSRKSPSCSTSLRRLFSRPLSMSYSMMEPGKQKFRNGDAHLQGACWPAVNAGRSVLGRGDRGGRPRPLHLKVRP</sequence>
<dbReference type="AlphaFoldDB" id="A0A8C4AHS5"/>
<evidence type="ECO:0000313" key="2">
    <source>
        <dbReference type="Proteomes" id="UP000694580"/>
    </source>
</evidence>
<proteinExistence type="predicted"/>
<dbReference type="GeneTree" id="ENSGT00980000198746"/>